<keyword evidence="3" id="KW-1185">Reference proteome</keyword>
<feature type="compositionally biased region" description="Polar residues" evidence="1">
    <location>
        <begin position="50"/>
        <end position="59"/>
    </location>
</feature>
<feature type="region of interest" description="Disordered" evidence="1">
    <location>
        <begin position="20"/>
        <end position="40"/>
    </location>
</feature>
<evidence type="ECO:0000256" key="1">
    <source>
        <dbReference type="SAM" id="MobiDB-lite"/>
    </source>
</evidence>
<feature type="region of interest" description="Disordered" evidence="1">
    <location>
        <begin position="47"/>
        <end position="66"/>
    </location>
</feature>
<sequence>MITDEPLGANPYLWVSQEMEVTPGTRKSKGGSTPSNPALDIYAITKEPKQQSTSKQANIKDSVPPEVVDPQASLAAEPLNMLRTMETISDSILRTPGKTSGSPETLPDSHSECFKSDKLSKCSKICESERCVCGTIWKSGTCGVSMINWLSIFSIVSSTSFSTLDLSKREFKILDMIVLEADLNTIFGYPIIP</sequence>
<name>A0A9P8Q2E3_WICPI</name>
<organism evidence="2 3">
    <name type="scientific">Wickerhamomyces pijperi</name>
    <name type="common">Yeast</name>
    <name type="synonym">Pichia pijperi</name>
    <dbReference type="NCBI Taxonomy" id="599730"/>
    <lineage>
        <taxon>Eukaryota</taxon>
        <taxon>Fungi</taxon>
        <taxon>Dikarya</taxon>
        <taxon>Ascomycota</taxon>
        <taxon>Saccharomycotina</taxon>
        <taxon>Saccharomycetes</taxon>
        <taxon>Phaffomycetales</taxon>
        <taxon>Wickerhamomycetaceae</taxon>
        <taxon>Wickerhamomyces</taxon>
    </lineage>
</organism>
<reference evidence="2" key="2">
    <citation type="submission" date="2021-01" db="EMBL/GenBank/DDBJ databases">
        <authorList>
            <person name="Schikora-Tamarit M.A."/>
        </authorList>
    </citation>
    <scope>NUCLEOTIDE SEQUENCE</scope>
    <source>
        <strain evidence="2">CBS2887</strain>
    </source>
</reference>
<dbReference type="AlphaFoldDB" id="A0A9P8Q2E3"/>
<gene>
    <name evidence="2" type="ORF">WICPIJ_006225</name>
</gene>
<evidence type="ECO:0000313" key="3">
    <source>
        <dbReference type="Proteomes" id="UP000774326"/>
    </source>
</evidence>
<comment type="caution">
    <text evidence="2">The sequence shown here is derived from an EMBL/GenBank/DDBJ whole genome shotgun (WGS) entry which is preliminary data.</text>
</comment>
<proteinExistence type="predicted"/>
<accession>A0A9P8Q2E3</accession>
<dbReference type="Proteomes" id="UP000774326">
    <property type="component" value="Unassembled WGS sequence"/>
</dbReference>
<dbReference type="EMBL" id="JAEUBG010003411">
    <property type="protein sequence ID" value="KAH3682766.1"/>
    <property type="molecule type" value="Genomic_DNA"/>
</dbReference>
<reference evidence="2" key="1">
    <citation type="journal article" date="2021" name="Open Biol.">
        <title>Shared evolutionary footprints suggest mitochondrial oxidative damage underlies multiple complex I losses in fungi.</title>
        <authorList>
            <person name="Schikora-Tamarit M.A."/>
            <person name="Marcet-Houben M."/>
            <person name="Nosek J."/>
            <person name="Gabaldon T."/>
        </authorList>
    </citation>
    <scope>NUCLEOTIDE SEQUENCE</scope>
    <source>
        <strain evidence="2">CBS2887</strain>
    </source>
</reference>
<protein>
    <submittedName>
        <fullName evidence="2">Uncharacterized protein</fullName>
    </submittedName>
</protein>
<evidence type="ECO:0000313" key="2">
    <source>
        <dbReference type="EMBL" id="KAH3682766.1"/>
    </source>
</evidence>